<dbReference type="AlphaFoldDB" id="A0A0N0G0R2"/>
<sequence>MSRVYLLLDAALINDLAQRLLHMKEFARCQPLYVNTAYETLADCGPMLVEVTSNIPLQEMFKQQWRDDSGIWLESAAKESELIEHLRSLVHVQLDSGVTVLFRYYDPRITRLWLASLENHELDSMLGPIDLIRLPLRDGSDLSICRHGTEQRAARYSDKPWLTLGSRQLDTLCQAQQERFDRHLLDHCQRFFPETLEGLGPDERHQWAKACRKSAARHGYSTDSQVTRWVALFACLGANFPHGDTHAPYQVILEKRFMSPEERLDELLAELPRQLIRNMESAV</sequence>
<dbReference type="Pfam" id="PF13503">
    <property type="entry name" value="DUF4123"/>
    <property type="match status" value="1"/>
</dbReference>
<dbReference type="RefSeq" id="WP_054069886.1">
    <property type="nucleotide sequence ID" value="NZ_JAEVFP010000044.1"/>
</dbReference>
<feature type="domain" description="DUF4123" evidence="1">
    <location>
        <begin position="4"/>
        <end position="123"/>
    </location>
</feature>
<dbReference type="InterPro" id="IPR025391">
    <property type="entry name" value="DUF4123"/>
</dbReference>
<evidence type="ECO:0000259" key="1">
    <source>
        <dbReference type="Pfam" id="PF13503"/>
    </source>
</evidence>
<proteinExistence type="predicted"/>
<dbReference type="Proteomes" id="UP000271631">
    <property type="component" value="Unassembled WGS sequence"/>
</dbReference>
<evidence type="ECO:0000313" key="3">
    <source>
        <dbReference type="Proteomes" id="UP000271631"/>
    </source>
</evidence>
<name>A0A0N0G0R2_PSEYM</name>
<dbReference type="EMBL" id="RBUQ01000101">
    <property type="protein sequence ID" value="RMV39742.1"/>
    <property type="molecule type" value="Genomic_DNA"/>
</dbReference>
<comment type="caution">
    <text evidence="2">The sequence shown here is derived from an EMBL/GenBank/DDBJ whole genome shotgun (WGS) entry which is preliminary data.</text>
</comment>
<protein>
    <recommendedName>
        <fullName evidence="1">DUF4123 domain-containing protein</fullName>
    </recommendedName>
</protein>
<accession>A0A0N0G0R2</accession>
<organism evidence="2 3">
    <name type="scientific">Pseudomonas syringae pv. maculicola</name>
    <dbReference type="NCBI Taxonomy" id="59511"/>
    <lineage>
        <taxon>Bacteria</taxon>
        <taxon>Pseudomonadati</taxon>
        <taxon>Pseudomonadota</taxon>
        <taxon>Gammaproteobacteria</taxon>
        <taxon>Pseudomonadales</taxon>
        <taxon>Pseudomonadaceae</taxon>
        <taxon>Pseudomonas</taxon>
    </lineage>
</organism>
<reference evidence="2 3" key="1">
    <citation type="submission" date="2018-08" db="EMBL/GenBank/DDBJ databases">
        <title>Recombination of ecologically and evolutionarily significant loci maintains genetic cohesion in the Pseudomonas syringae species complex.</title>
        <authorList>
            <person name="Dillon M."/>
            <person name="Thakur S."/>
            <person name="Almeida R.N.D."/>
            <person name="Weir B.S."/>
            <person name="Guttman D.S."/>
        </authorList>
    </citation>
    <scope>NUCLEOTIDE SEQUENCE [LARGE SCALE GENOMIC DNA]</scope>
    <source>
        <strain evidence="2 3">ICMP 11281</strain>
    </source>
</reference>
<gene>
    <name evidence="2" type="ORF">ALP13_02405</name>
</gene>
<evidence type="ECO:0000313" key="2">
    <source>
        <dbReference type="EMBL" id="RMV39742.1"/>
    </source>
</evidence>